<protein>
    <submittedName>
        <fullName evidence="3">Uncharacterized protein</fullName>
    </submittedName>
</protein>
<dbReference type="AlphaFoldDB" id="A0A6A4GRY4"/>
<dbReference type="EMBL" id="ML769763">
    <property type="protein sequence ID" value="KAE9388070.1"/>
    <property type="molecule type" value="Genomic_DNA"/>
</dbReference>
<proteinExistence type="predicted"/>
<evidence type="ECO:0000256" key="2">
    <source>
        <dbReference type="SAM" id="MobiDB-lite"/>
    </source>
</evidence>
<gene>
    <name evidence="3" type="ORF">BT96DRAFT_1004527</name>
</gene>
<evidence type="ECO:0000313" key="3">
    <source>
        <dbReference type="EMBL" id="KAE9388070.1"/>
    </source>
</evidence>
<sequence length="188" mass="21598">MSDTNETMVDYDSDITSTSDNLGKPDHELLLRLLRDAEERNRSLLAQAIALKELNEALEKEVDRLKVNYNQLDDECADLWWERLMKTQENFVHHRKSSPDSTSANFGFNAKAYLDSINHAVERQPLTGSFIAVKEKIHSKEEKFELRVKRVLLAKDVLDGKGYGRQERDPSIGYFNIDDINTAQTLIV</sequence>
<feature type="region of interest" description="Disordered" evidence="2">
    <location>
        <begin position="1"/>
        <end position="20"/>
    </location>
</feature>
<reference evidence="3" key="1">
    <citation type="journal article" date="2019" name="Environ. Microbiol.">
        <title>Fungal ecological strategies reflected in gene transcription - a case study of two litter decomposers.</title>
        <authorList>
            <person name="Barbi F."/>
            <person name="Kohler A."/>
            <person name="Barry K."/>
            <person name="Baskaran P."/>
            <person name="Daum C."/>
            <person name="Fauchery L."/>
            <person name="Ihrmark K."/>
            <person name="Kuo A."/>
            <person name="LaButti K."/>
            <person name="Lipzen A."/>
            <person name="Morin E."/>
            <person name="Grigoriev I.V."/>
            <person name="Henrissat B."/>
            <person name="Lindahl B."/>
            <person name="Martin F."/>
        </authorList>
    </citation>
    <scope>NUCLEOTIDE SEQUENCE</scope>
    <source>
        <strain evidence="3">JB14</strain>
    </source>
</reference>
<feature type="coiled-coil region" evidence="1">
    <location>
        <begin position="27"/>
        <end position="75"/>
    </location>
</feature>
<keyword evidence="1" id="KW-0175">Coiled coil</keyword>
<organism evidence="3 4">
    <name type="scientific">Gymnopus androsaceus JB14</name>
    <dbReference type="NCBI Taxonomy" id="1447944"/>
    <lineage>
        <taxon>Eukaryota</taxon>
        <taxon>Fungi</taxon>
        <taxon>Dikarya</taxon>
        <taxon>Basidiomycota</taxon>
        <taxon>Agaricomycotina</taxon>
        <taxon>Agaricomycetes</taxon>
        <taxon>Agaricomycetidae</taxon>
        <taxon>Agaricales</taxon>
        <taxon>Marasmiineae</taxon>
        <taxon>Omphalotaceae</taxon>
        <taxon>Gymnopus</taxon>
    </lineage>
</organism>
<keyword evidence="4" id="KW-1185">Reference proteome</keyword>
<evidence type="ECO:0000313" key="4">
    <source>
        <dbReference type="Proteomes" id="UP000799118"/>
    </source>
</evidence>
<evidence type="ECO:0000256" key="1">
    <source>
        <dbReference type="SAM" id="Coils"/>
    </source>
</evidence>
<name>A0A6A4GRY4_9AGAR</name>
<accession>A0A6A4GRY4</accession>
<dbReference type="Proteomes" id="UP000799118">
    <property type="component" value="Unassembled WGS sequence"/>
</dbReference>